<feature type="compositionally biased region" description="Basic residues" evidence="1">
    <location>
        <begin position="30"/>
        <end position="43"/>
    </location>
</feature>
<accession>A0A2J7YP07</accession>
<name>A0A2J7YP07_STRMQ</name>
<evidence type="ECO:0000313" key="3">
    <source>
        <dbReference type="Proteomes" id="UP000236520"/>
    </source>
</evidence>
<dbReference type="Proteomes" id="UP000236520">
    <property type="component" value="Unassembled WGS sequence"/>
</dbReference>
<proteinExistence type="predicted"/>
<dbReference type="AlphaFoldDB" id="A0A2J7YP07"/>
<gene>
    <name evidence="2" type="ORF">SMF913_25233</name>
</gene>
<comment type="caution">
    <text evidence="2">The sequence shown here is derived from an EMBL/GenBank/DDBJ whole genome shotgun (WGS) entry which is preliminary data.</text>
</comment>
<evidence type="ECO:0000256" key="1">
    <source>
        <dbReference type="SAM" id="MobiDB-lite"/>
    </source>
</evidence>
<dbReference type="EMBL" id="LJIW01000002">
    <property type="protein sequence ID" value="PNG89768.1"/>
    <property type="molecule type" value="Genomic_DNA"/>
</dbReference>
<protein>
    <submittedName>
        <fullName evidence="2">Uncharacterized protein</fullName>
    </submittedName>
</protein>
<feature type="region of interest" description="Disordered" evidence="1">
    <location>
        <begin position="22"/>
        <end position="43"/>
    </location>
</feature>
<organism evidence="2 3">
    <name type="scientific">Streptomyces malaysiensis</name>
    <dbReference type="NCBI Taxonomy" id="92644"/>
    <lineage>
        <taxon>Bacteria</taxon>
        <taxon>Bacillati</taxon>
        <taxon>Actinomycetota</taxon>
        <taxon>Actinomycetes</taxon>
        <taxon>Kitasatosporales</taxon>
        <taxon>Streptomycetaceae</taxon>
        <taxon>Streptomyces</taxon>
        <taxon>Streptomyces violaceusniger group</taxon>
    </lineage>
</organism>
<sequence length="43" mass="4866">MHIHDPAGFHVDQHGAIGAALAEGELVHPQHPRSTVRHRWRLQ</sequence>
<reference evidence="2 3" key="1">
    <citation type="submission" date="2015-09" db="EMBL/GenBank/DDBJ databases">
        <title>Genome sequence, genome mining and natural product profiling of a biocontrol bacterium Streptomyces malaysiensis F913.</title>
        <authorList>
            <person name="Xu Y."/>
            <person name="Wei J."/>
            <person name="Xie J."/>
            <person name="Li T."/>
            <person name="Zhou Z."/>
        </authorList>
    </citation>
    <scope>NUCLEOTIDE SEQUENCE [LARGE SCALE GENOMIC DNA]</scope>
    <source>
        <strain evidence="2 3">F913</strain>
    </source>
</reference>
<keyword evidence="3" id="KW-1185">Reference proteome</keyword>
<evidence type="ECO:0000313" key="2">
    <source>
        <dbReference type="EMBL" id="PNG89768.1"/>
    </source>
</evidence>